<gene>
    <name evidence="2" type="ORF">SAMN05216236_13335</name>
</gene>
<keyword evidence="1" id="KW-0472">Membrane</keyword>
<keyword evidence="1" id="KW-1133">Transmembrane helix</keyword>
<keyword evidence="1" id="KW-0812">Transmembrane</keyword>
<evidence type="ECO:0000313" key="3">
    <source>
        <dbReference type="Proteomes" id="UP000182466"/>
    </source>
</evidence>
<sequence length="132" mass="13865">MAVTTFQERLARIEARQETVPQHTPARFCGAGKPARRKAVSRGSRVRSNLTSMATGGVLGVLMGVLMQGAVQPGSPWGPGAEYSALLGMTGMGGLLGALPLVLISVYLRRSRPGFFFFSVAYAAAAILTALI</sequence>
<feature type="transmembrane region" description="Helical" evidence="1">
    <location>
        <begin position="83"/>
        <end position="108"/>
    </location>
</feature>
<dbReference type="EMBL" id="FPAW01000033">
    <property type="protein sequence ID" value="SFU14552.1"/>
    <property type="molecule type" value="Genomic_DNA"/>
</dbReference>
<organism evidence="2 3">
    <name type="scientific">Sedimentitalea nanhaiensis</name>
    <dbReference type="NCBI Taxonomy" id="999627"/>
    <lineage>
        <taxon>Bacteria</taxon>
        <taxon>Pseudomonadati</taxon>
        <taxon>Pseudomonadota</taxon>
        <taxon>Alphaproteobacteria</taxon>
        <taxon>Rhodobacterales</taxon>
        <taxon>Paracoccaceae</taxon>
        <taxon>Sedimentitalea</taxon>
    </lineage>
</organism>
<keyword evidence="3" id="KW-1185">Reference proteome</keyword>
<protein>
    <submittedName>
        <fullName evidence="2">Uncharacterized protein</fullName>
    </submittedName>
</protein>
<name>A0A1I7DSC1_9RHOB</name>
<accession>A0A1I7DSC1</accession>
<dbReference type="RefSeq" id="WP_036049539.1">
    <property type="nucleotide sequence ID" value="NZ_FPAW01000033.1"/>
</dbReference>
<evidence type="ECO:0000313" key="2">
    <source>
        <dbReference type="EMBL" id="SFU14552.1"/>
    </source>
</evidence>
<feature type="transmembrane region" description="Helical" evidence="1">
    <location>
        <begin position="115"/>
        <end position="131"/>
    </location>
</feature>
<evidence type="ECO:0000256" key="1">
    <source>
        <dbReference type="SAM" id="Phobius"/>
    </source>
</evidence>
<dbReference type="Proteomes" id="UP000182466">
    <property type="component" value="Unassembled WGS sequence"/>
</dbReference>
<feature type="transmembrane region" description="Helical" evidence="1">
    <location>
        <begin position="50"/>
        <end position="71"/>
    </location>
</feature>
<dbReference type="AlphaFoldDB" id="A0A1I7DSC1"/>
<reference evidence="2 3" key="1">
    <citation type="submission" date="2016-10" db="EMBL/GenBank/DDBJ databases">
        <authorList>
            <person name="de Groot N.N."/>
        </authorList>
    </citation>
    <scope>NUCLEOTIDE SEQUENCE [LARGE SCALE GENOMIC DNA]</scope>
    <source>
        <strain evidence="2 3">CGMCC 1.10959</strain>
    </source>
</reference>
<proteinExistence type="predicted"/>